<comment type="caution">
    <text evidence="2">The sequence shown here is derived from an EMBL/GenBank/DDBJ whole genome shotgun (WGS) entry which is preliminary data.</text>
</comment>
<evidence type="ECO:0000313" key="3">
    <source>
        <dbReference type="Proteomes" id="UP000499080"/>
    </source>
</evidence>
<protein>
    <submittedName>
        <fullName evidence="2">Uncharacterized protein</fullName>
    </submittedName>
</protein>
<dbReference type="AlphaFoldDB" id="A0A4Y2UAR2"/>
<name>A0A4Y2UAR2_ARAVE</name>
<accession>A0A4Y2UAR2</accession>
<reference evidence="2 3" key="1">
    <citation type="journal article" date="2019" name="Sci. Rep.">
        <title>Orb-weaving spider Araneus ventricosus genome elucidates the spidroin gene catalogue.</title>
        <authorList>
            <person name="Kono N."/>
            <person name="Nakamura H."/>
            <person name="Ohtoshi R."/>
            <person name="Moran D.A.P."/>
            <person name="Shinohara A."/>
            <person name="Yoshida Y."/>
            <person name="Fujiwara M."/>
            <person name="Mori M."/>
            <person name="Tomita M."/>
            <person name="Arakawa K."/>
        </authorList>
    </citation>
    <scope>NUCLEOTIDE SEQUENCE [LARGE SCALE GENOMIC DNA]</scope>
</reference>
<feature type="compositionally biased region" description="Basic and acidic residues" evidence="1">
    <location>
        <begin position="86"/>
        <end position="95"/>
    </location>
</feature>
<sequence>MSLFSVVRHSVPHSVPHAVLRLKSFTHVAVAIRSERLDFPSTHDSGAIHSGRGGGINILSPPGSGACARGDCGSVGSTETSPGGGKRHDVDIFPF</sequence>
<evidence type="ECO:0000313" key="2">
    <source>
        <dbReference type="EMBL" id="GBO08660.1"/>
    </source>
</evidence>
<evidence type="ECO:0000256" key="1">
    <source>
        <dbReference type="SAM" id="MobiDB-lite"/>
    </source>
</evidence>
<proteinExistence type="predicted"/>
<gene>
    <name evidence="2" type="ORF">AVEN_147187_1</name>
</gene>
<feature type="region of interest" description="Disordered" evidence="1">
    <location>
        <begin position="70"/>
        <end position="95"/>
    </location>
</feature>
<keyword evidence="3" id="KW-1185">Reference proteome</keyword>
<organism evidence="2 3">
    <name type="scientific">Araneus ventricosus</name>
    <name type="common">Orbweaver spider</name>
    <name type="synonym">Epeira ventricosa</name>
    <dbReference type="NCBI Taxonomy" id="182803"/>
    <lineage>
        <taxon>Eukaryota</taxon>
        <taxon>Metazoa</taxon>
        <taxon>Ecdysozoa</taxon>
        <taxon>Arthropoda</taxon>
        <taxon>Chelicerata</taxon>
        <taxon>Arachnida</taxon>
        <taxon>Araneae</taxon>
        <taxon>Araneomorphae</taxon>
        <taxon>Entelegynae</taxon>
        <taxon>Araneoidea</taxon>
        <taxon>Araneidae</taxon>
        <taxon>Araneus</taxon>
    </lineage>
</organism>
<dbReference type="Proteomes" id="UP000499080">
    <property type="component" value="Unassembled WGS sequence"/>
</dbReference>
<dbReference type="EMBL" id="BGPR01034328">
    <property type="protein sequence ID" value="GBO08660.1"/>
    <property type="molecule type" value="Genomic_DNA"/>
</dbReference>